<sequence length="232" mass="25647">MKSAVLDAVAQASNALTPGLIRYALRDKTVRYAILRVIEEPTFLPSLLRNDSCPILIDVVAYPFIIEIGLVLFVPIERKMFNKNKGKTVISHATPLKRTWRVTGLLIDRDLPLIERARALQWYKIGWFILGDKPTFERSQESKPLSQKCRCASGNLPVPVEVRSASASSTDGEEMDKMLFADSPQDGEEATVEEGIPPPNCSTDGIAVTRIVRSPSPPLSLVVARLYSTEPA</sequence>
<accession>A0ABD2Y1A0</accession>
<dbReference type="Proteomes" id="UP001630127">
    <property type="component" value="Unassembled WGS sequence"/>
</dbReference>
<keyword evidence="3" id="KW-1185">Reference proteome</keyword>
<name>A0ABD2Y1A0_9GENT</name>
<reference evidence="2 3" key="1">
    <citation type="submission" date="2024-11" db="EMBL/GenBank/DDBJ databases">
        <title>A near-complete genome assembly of Cinchona calisaya.</title>
        <authorList>
            <person name="Lian D.C."/>
            <person name="Zhao X.W."/>
            <person name="Wei L."/>
        </authorList>
    </citation>
    <scope>NUCLEOTIDE SEQUENCE [LARGE SCALE GENOMIC DNA]</scope>
    <source>
        <tissue evidence="2">Nenye</tissue>
    </source>
</reference>
<comment type="caution">
    <text evidence="2">The sequence shown here is derived from an EMBL/GenBank/DDBJ whole genome shotgun (WGS) entry which is preliminary data.</text>
</comment>
<feature type="transmembrane region" description="Helical" evidence="1">
    <location>
        <begin position="55"/>
        <end position="76"/>
    </location>
</feature>
<evidence type="ECO:0000313" key="3">
    <source>
        <dbReference type="Proteomes" id="UP001630127"/>
    </source>
</evidence>
<organism evidence="2 3">
    <name type="scientific">Cinchona calisaya</name>
    <dbReference type="NCBI Taxonomy" id="153742"/>
    <lineage>
        <taxon>Eukaryota</taxon>
        <taxon>Viridiplantae</taxon>
        <taxon>Streptophyta</taxon>
        <taxon>Embryophyta</taxon>
        <taxon>Tracheophyta</taxon>
        <taxon>Spermatophyta</taxon>
        <taxon>Magnoliopsida</taxon>
        <taxon>eudicotyledons</taxon>
        <taxon>Gunneridae</taxon>
        <taxon>Pentapetalae</taxon>
        <taxon>asterids</taxon>
        <taxon>lamiids</taxon>
        <taxon>Gentianales</taxon>
        <taxon>Rubiaceae</taxon>
        <taxon>Cinchonoideae</taxon>
        <taxon>Cinchoneae</taxon>
        <taxon>Cinchona</taxon>
    </lineage>
</organism>
<evidence type="ECO:0000313" key="2">
    <source>
        <dbReference type="EMBL" id="KAL3499592.1"/>
    </source>
</evidence>
<keyword evidence="1" id="KW-1133">Transmembrane helix</keyword>
<protein>
    <submittedName>
        <fullName evidence="2">Uncharacterized protein</fullName>
    </submittedName>
</protein>
<proteinExistence type="predicted"/>
<keyword evidence="1" id="KW-0472">Membrane</keyword>
<dbReference type="AlphaFoldDB" id="A0ABD2Y1A0"/>
<keyword evidence="1" id="KW-0812">Transmembrane</keyword>
<gene>
    <name evidence="2" type="ORF">ACH5RR_038685</name>
</gene>
<evidence type="ECO:0000256" key="1">
    <source>
        <dbReference type="SAM" id="Phobius"/>
    </source>
</evidence>
<dbReference type="EMBL" id="JBJUIK010000016">
    <property type="protein sequence ID" value="KAL3499592.1"/>
    <property type="molecule type" value="Genomic_DNA"/>
</dbReference>